<keyword evidence="9" id="KW-1185">Reference proteome</keyword>
<evidence type="ECO:0000256" key="4">
    <source>
        <dbReference type="ARBA" id="ARBA00023136"/>
    </source>
</evidence>
<evidence type="ECO:0000256" key="2">
    <source>
        <dbReference type="ARBA" id="ARBA00022692"/>
    </source>
</evidence>
<dbReference type="AlphaFoldDB" id="A0AAI8VBJ4"/>
<evidence type="ECO:0000256" key="5">
    <source>
        <dbReference type="ARBA" id="ARBA00023242"/>
    </source>
</evidence>
<dbReference type="Proteomes" id="UP001295740">
    <property type="component" value="Unassembled WGS sequence"/>
</dbReference>
<proteinExistence type="inferred from homology"/>
<dbReference type="PANTHER" id="PTHR12265">
    <property type="entry name" value="TRANSMEMBRANE PROTEIN 53"/>
    <property type="match status" value="1"/>
</dbReference>
<organism evidence="8 9">
    <name type="scientific">Anthostomella pinea</name>
    <dbReference type="NCBI Taxonomy" id="933095"/>
    <lineage>
        <taxon>Eukaryota</taxon>
        <taxon>Fungi</taxon>
        <taxon>Dikarya</taxon>
        <taxon>Ascomycota</taxon>
        <taxon>Pezizomycotina</taxon>
        <taxon>Sordariomycetes</taxon>
        <taxon>Xylariomycetidae</taxon>
        <taxon>Xylariales</taxon>
        <taxon>Xylariaceae</taxon>
        <taxon>Anthostomella</taxon>
    </lineage>
</organism>
<comment type="subcellular location">
    <subcellularLocation>
        <location evidence="6">Nucleus outer membrane</location>
        <topology evidence="6">Single-pass membrane protein</topology>
    </subcellularLocation>
</comment>
<evidence type="ECO:0000256" key="6">
    <source>
        <dbReference type="ARBA" id="ARBA00034303"/>
    </source>
</evidence>
<evidence type="ECO:0000256" key="3">
    <source>
        <dbReference type="ARBA" id="ARBA00022989"/>
    </source>
</evidence>
<dbReference type="Pfam" id="PF05705">
    <property type="entry name" value="DUF829"/>
    <property type="match status" value="2"/>
</dbReference>
<evidence type="ECO:0000313" key="8">
    <source>
        <dbReference type="EMBL" id="CAJ2501954.1"/>
    </source>
</evidence>
<evidence type="ECO:0000256" key="1">
    <source>
        <dbReference type="ARBA" id="ARBA00007387"/>
    </source>
</evidence>
<comment type="caution">
    <text evidence="8">The sequence shown here is derived from an EMBL/GenBank/DDBJ whole genome shotgun (WGS) entry which is preliminary data.</text>
</comment>
<accession>A0AAI8VBJ4</accession>
<keyword evidence="2 7" id="KW-0812">Transmembrane</keyword>
<keyword evidence="3 7" id="KW-1133">Transmembrane helix</keyword>
<keyword evidence="5" id="KW-0539">Nucleus</keyword>
<sequence>MSSVAAAPAKALPSMEKLDPLVSFYRPPETSGSSSSAAEDHQPLLIIIAGWTGARDAHVAKYVVRYQALYPAAQILLLRSTMKQIARPALIAPAMKHAAAVVHAAFPPVSSSSSASSSSSPCLLVHMFSNGGSSNIANLISHAVAVVSVGLPSLQRLIITPVLYALATLWSVGIALGLLPDSLSDWGRAHNHDAGNTTEVRRVYIYSPSDDMIDYRVVEAHAAEARARGFSVELERYEGSAHVAHLRKDESRYWQIVRRIVEGSGTSA</sequence>
<dbReference type="GO" id="GO:0005640">
    <property type="term" value="C:nuclear outer membrane"/>
    <property type="evidence" value="ECO:0007669"/>
    <property type="project" value="UniProtKB-SubCell"/>
</dbReference>
<dbReference type="EMBL" id="CAUWAG010000003">
    <property type="protein sequence ID" value="CAJ2501954.1"/>
    <property type="molecule type" value="Genomic_DNA"/>
</dbReference>
<gene>
    <name evidence="8" type="ORF">KHLLAP_LOCUS2422</name>
</gene>
<feature type="transmembrane region" description="Helical" evidence="7">
    <location>
        <begin position="157"/>
        <end position="179"/>
    </location>
</feature>
<reference evidence="8" key="1">
    <citation type="submission" date="2023-10" db="EMBL/GenBank/DDBJ databases">
        <authorList>
            <person name="Hackl T."/>
        </authorList>
    </citation>
    <scope>NUCLEOTIDE SEQUENCE</scope>
</reference>
<name>A0AAI8VBJ4_9PEZI</name>
<evidence type="ECO:0000256" key="7">
    <source>
        <dbReference type="SAM" id="Phobius"/>
    </source>
</evidence>
<comment type="similarity">
    <text evidence="1">Belongs to the TMEM53 family.</text>
</comment>
<dbReference type="InterPro" id="IPR008547">
    <property type="entry name" value="DUF829_TMEM53"/>
</dbReference>
<dbReference type="PANTHER" id="PTHR12265:SF30">
    <property type="entry name" value="TRANSMEMBRANE PROTEIN 53"/>
    <property type="match status" value="1"/>
</dbReference>
<protein>
    <submittedName>
        <fullName evidence="8">Uu.00g048070.m01.CDS01</fullName>
    </submittedName>
</protein>
<dbReference type="SUPFAM" id="SSF53474">
    <property type="entry name" value="alpha/beta-Hydrolases"/>
    <property type="match status" value="1"/>
</dbReference>
<dbReference type="InterPro" id="IPR029058">
    <property type="entry name" value="AB_hydrolase_fold"/>
</dbReference>
<evidence type="ECO:0000313" key="9">
    <source>
        <dbReference type="Proteomes" id="UP001295740"/>
    </source>
</evidence>
<keyword evidence="4 7" id="KW-0472">Membrane</keyword>